<organism evidence="9 10">
    <name type="scientific">Chironomus riparius</name>
    <dbReference type="NCBI Taxonomy" id="315576"/>
    <lineage>
        <taxon>Eukaryota</taxon>
        <taxon>Metazoa</taxon>
        <taxon>Ecdysozoa</taxon>
        <taxon>Arthropoda</taxon>
        <taxon>Hexapoda</taxon>
        <taxon>Insecta</taxon>
        <taxon>Pterygota</taxon>
        <taxon>Neoptera</taxon>
        <taxon>Endopterygota</taxon>
        <taxon>Diptera</taxon>
        <taxon>Nematocera</taxon>
        <taxon>Chironomoidea</taxon>
        <taxon>Chironomidae</taxon>
        <taxon>Chironominae</taxon>
        <taxon>Chironomus</taxon>
    </lineage>
</organism>
<reference evidence="9" key="2">
    <citation type="submission" date="2022-10" db="EMBL/GenBank/DDBJ databases">
        <authorList>
            <consortium name="ENA_rothamsted_submissions"/>
            <consortium name="culmorum"/>
            <person name="King R."/>
        </authorList>
    </citation>
    <scope>NUCLEOTIDE SEQUENCE</scope>
</reference>
<protein>
    <recommendedName>
        <fullName evidence="11">Ionotropic receptor</fullName>
    </recommendedName>
</protein>
<evidence type="ECO:0000256" key="1">
    <source>
        <dbReference type="ARBA" id="ARBA00004651"/>
    </source>
</evidence>
<evidence type="ECO:0000256" key="2">
    <source>
        <dbReference type="ARBA" id="ARBA00022475"/>
    </source>
</evidence>
<evidence type="ECO:0000256" key="7">
    <source>
        <dbReference type="ARBA" id="ARBA00023180"/>
    </source>
</evidence>
<evidence type="ECO:0000256" key="3">
    <source>
        <dbReference type="ARBA" id="ARBA00022692"/>
    </source>
</evidence>
<keyword evidence="10" id="KW-1185">Reference proteome</keyword>
<feature type="transmembrane region" description="Helical" evidence="8">
    <location>
        <begin position="270"/>
        <end position="295"/>
    </location>
</feature>
<evidence type="ECO:0000313" key="9">
    <source>
        <dbReference type="EMBL" id="CAG9806583.1"/>
    </source>
</evidence>
<keyword evidence="2" id="KW-1003">Cell membrane</keyword>
<feature type="transmembrane region" description="Helical" evidence="8">
    <location>
        <begin position="84"/>
        <end position="109"/>
    </location>
</feature>
<comment type="subcellular location">
    <subcellularLocation>
        <location evidence="1">Cell membrane</location>
        <topology evidence="1">Multi-pass membrane protein</topology>
    </subcellularLocation>
</comment>
<evidence type="ECO:0000256" key="8">
    <source>
        <dbReference type="SAM" id="Phobius"/>
    </source>
</evidence>
<evidence type="ECO:0008006" key="11">
    <source>
        <dbReference type="Google" id="ProtNLM"/>
    </source>
</evidence>
<evidence type="ECO:0000313" key="10">
    <source>
        <dbReference type="Proteomes" id="UP001153620"/>
    </source>
</evidence>
<accession>A0A9N9WV43</accession>
<dbReference type="InterPro" id="IPR052192">
    <property type="entry name" value="Insect_Ionotropic_Sensory_Rcpt"/>
</dbReference>
<reference evidence="9" key="1">
    <citation type="submission" date="2022-01" db="EMBL/GenBank/DDBJ databases">
        <authorList>
            <person name="King R."/>
        </authorList>
    </citation>
    <scope>NUCLEOTIDE SEQUENCE</scope>
</reference>
<name>A0A9N9WV43_9DIPT</name>
<dbReference type="AlphaFoldDB" id="A0A9N9WV43"/>
<dbReference type="GO" id="GO:0005886">
    <property type="term" value="C:plasma membrane"/>
    <property type="evidence" value="ECO:0007669"/>
    <property type="project" value="UniProtKB-SubCell"/>
</dbReference>
<dbReference type="OrthoDB" id="7799987at2759"/>
<sequence length="453" mass="53202">MEGFCLLVPRNIHVSASDNFISSFDNSLLLFDFISIFLLIVTWKILASYGPNKRSITSIVFSVYKIAMNLGAAGLDQLTREENILIYTFIFGSFFLATFYETICVTFMLTDSTMRSAFSIKELNATNTKFHTYFDRKTIEKADLQSIREELVLNEINILNPAYLQIPDNLDVNLVYTLQCQYTDYFLKSSQNYKNSQQLFDKIILRQNYQNFLINKGFFYKDEFISMIEALVESGIYQFWQKEAIRESSIELSPMISLQKDINRIEFENMALPVVVVLIGCLVALVSFLVELIIFKFHHRVKIEASKIGNHIRKKIKLTKWTRKYIYNENLKEKFLSFKINQVKCSQMISIRYIKTYRKSCLKSFASYIYTRDILRSKNEETLNGSFFLSKKYRKCMVDPNFQNTSPRTSRVIKTPRIKKLTTNFKNLFKNKRQVHPNITHKIIQVGPWRTEN</sequence>
<keyword evidence="5 8" id="KW-0472">Membrane</keyword>
<feature type="transmembrane region" description="Helical" evidence="8">
    <location>
        <begin position="59"/>
        <end position="78"/>
    </location>
</feature>
<dbReference type="PANTHER" id="PTHR42643">
    <property type="entry name" value="IONOTROPIC RECEPTOR 20A-RELATED"/>
    <property type="match status" value="1"/>
</dbReference>
<feature type="transmembrane region" description="Helical" evidence="8">
    <location>
        <begin position="28"/>
        <end position="47"/>
    </location>
</feature>
<proteinExistence type="predicted"/>
<keyword evidence="3 8" id="KW-0812">Transmembrane</keyword>
<dbReference type="EMBL" id="OU895879">
    <property type="protein sequence ID" value="CAG9806583.1"/>
    <property type="molecule type" value="Genomic_DNA"/>
</dbReference>
<evidence type="ECO:0000256" key="5">
    <source>
        <dbReference type="ARBA" id="ARBA00023136"/>
    </source>
</evidence>
<dbReference type="PANTHER" id="PTHR42643:SF24">
    <property type="entry name" value="IONOTROPIC RECEPTOR 60A"/>
    <property type="match status" value="1"/>
</dbReference>
<evidence type="ECO:0000256" key="4">
    <source>
        <dbReference type="ARBA" id="ARBA00022989"/>
    </source>
</evidence>
<keyword evidence="6" id="KW-0675">Receptor</keyword>
<gene>
    <name evidence="9" type="ORF">CHIRRI_LOCUS9438</name>
</gene>
<keyword evidence="7" id="KW-0325">Glycoprotein</keyword>
<dbReference type="Proteomes" id="UP001153620">
    <property type="component" value="Chromosome 3"/>
</dbReference>
<keyword evidence="4 8" id="KW-1133">Transmembrane helix</keyword>
<evidence type="ECO:0000256" key="6">
    <source>
        <dbReference type="ARBA" id="ARBA00023170"/>
    </source>
</evidence>